<evidence type="ECO:0000259" key="2">
    <source>
        <dbReference type="Pfam" id="PF13449"/>
    </source>
</evidence>
<dbReference type="PIRSF" id="PIRSF031900">
    <property type="entry name" value="UCP031900"/>
    <property type="match status" value="1"/>
</dbReference>
<dbReference type="RefSeq" id="WP_259054279.1">
    <property type="nucleotide sequence ID" value="NZ_JANUCT010000004.1"/>
</dbReference>
<feature type="domain" description="Phytase-like" evidence="2">
    <location>
        <begin position="70"/>
        <end position="322"/>
    </location>
</feature>
<proteinExistence type="predicted"/>
<reference evidence="3" key="1">
    <citation type="submission" date="2022-08" db="EMBL/GenBank/DDBJ databases">
        <title>Genomic Encyclopedia of Type Strains, Phase III (KMG-III): the genomes of soil and plant-associated and newly described type strains.</title>
        <authorList>
            <person name="Whitman W."/>
        </authorList>
    </citation>
    <scope>NUCLEOTIDE SEQUENCE</scope>
    <source>
        <strain evidence="3">HMT 1</strain>
    </source>
</reference>
<gene>
    <name evidence="3" type="ORF">J2T55_000719</name>
</gene>
<evidence type="ECO:0000256" key="1">
    <source>
        <dbReference type="SAM" id="SignalP"/>
    </source>
</evidence>
<dbReference type="Proteomes" id="UP001204445">
    <property type="component" value="Unassembled WGS sequence"/>
</dbReference>
<evidence type="ECO:0000313" key="4">
    <source>
        <dbReference type="Proteomes" id="UP001204445"/>
    </source>
</evidence>
<organism evidence="3 4">
    <name type="scientific">Methylohalomonas lacus</name>
    <dbReference type="NCBI Taxonomy" id="398773"/>
    <lineage>
        <taxon>Bacteria</taxon>
        <taxon>Pseudomonadati</taxon>
        <taxon>Pseudomonadota</taxon>
        <taxon>Gammaproteobacteria</taxon>
        <taxon>Methylohalomonadales</taxon>
        <taxon>Methylohalomonadaceae</taxon>
        <taxon>Methylohalomonas</taxon>
    </lineage>
</organism>
<name>A0AAE3HI15_9GAMM</name>
<keyword evidence="1" id="KW-0732">Signal</keyword>
<sequence length="337" mass="37157">MSIPVRRSPCRIAITIILSCLSAAVSADPDCASHTSEHAPGSDLNSGDEYMGLRLLGSLELHETQCKSLPLMGLSALAWSADTQILYALSDRGHVLHLRPVIHANRLTDVRVVDAFPLRGPDDQPLDTHNGDSEGMTVLNGANGISGDEQLLVSFERRPRVSRYRTYGLWLEDMPLPARLTEIDNYRTPNQALEGVVMHPQLGLLTAPERPVADTRQSHFRIYDRNGPVAELARADADYGSLTDIALTPDGRLLALERIFSGAFGIIAAVIHRLDPAGADTGSTRVETIARLDRDAGHNIDNFEGLTHHRDNRYFMISDNNGFFVQKTLLLYFELVD</sequence>
<dbReference type="InterPro" id="IPR014567">
    <property type="entry name" value="UCP031900"/>
</dbReference>
<comment type="caution">
    <text evidence="3">The sequence shown here is derived from an EMBL/GenBank/DDBJ whole genome shotgun (WGS) entry which is preliminary data.</text>
</comment>
<evidence type="ECO:0000313" key="3">
    <source>
        <dbReference type="EMBL" id="MCS3902715.1"/>
    </source>
</evidence>
<dbReference type="Pfam" id="PF13449">
    <property type="entry name" value="Phytase-like"/>
    <property type="match status" value="1"/>
</dbReference>
<dbReference type="InterPro" id="IPR027372">
    <property type="entry name" value="Phytase-like_dom"/>
</dbReference>
<dbReference type="SUPFAM" id="SSF75011">
    <property type="entry name" value="3-carboxy-cis,cis-mucoante lactonizing enzyme"/>
    <property type="match status" value="1"/>
</dbReference>
<accession>A0AAE3HI15</accession>
<dbReference type="EMBL" id="JANUCT010000004">
    <property type="protein sequence ID" value="MCS3902715.1"/>
    <property type="molecule type" value="Genomic_DNA"/>
</dbReference>
<keyword evidence="4" id="KW-1185">Reference proteome</keyword>
<feature type="chain" id="PRO_5042211579" description="Phytase-like domain-containing protein" evidence="1">
    <location>
        <begin position="28"/>
        <end position="337"/>
    </location>
</feature>
<dbReference type="AlphaFoldDB" id="A0AAE3HI15"/>
<protein>
    <recommendedName>
        <fullName evidence="2">Phytase-like domain-containing protein</fullName>
    </recommendedName>
</protein>
<feature type="signal peptide" evidence="1">
    <location>
        <begin position="1"/>
        <end position="27"/>
    </location>
</feature>